<accession>A0A1I5KCE6</accession>
<name>A0A1I5KCE6_9RHOB</name>
<proteinExistence type="predicted"/>
<organism evidence="3 4">
    <name type="scientific">Tranquillimonas alkanivorans</name>
    <dbReference type="NCBI Taxonomy" id="441119"/>
    <lineage>
        <taxon>Bacteria</taxon>
        <taxon>Pseudomonadati</taxon>
        <taxon>Pseudomonadota</taxon>
        <taxon>Alphaproteobacteria</taxon>
        <taxon>Rhodobacterales</taxon>
        <taxon>Roseobacteraceae</taxon>
        <taxon>Tranquillimonas</taxon>
    </lineage>
</organism>
<feature type="chain" id="PRO_5011699519" description="Lipoprotein" evidence="2">
    <location>
        <begin position="22"/>
        <end position="200"/>
    </location>
</feature>
<feature type="region of interest" description="Disordered" evidence="1">
    <location>
        <begin position="177"/>
        <end position="200"/>
    </location>
</feature>
<gene>
    <name evidence="3" type="ORF">SAMN04488047_1012</name>
</gene>
<keyword evidence="4" id="KW-1185">Reference proteome</keyword>
<keyword evidence="2" id="KW-0732">Signal</keyword>
<evidence type="ECO:0000256" key="1">
    <source>
        <dbReference type="SAM" id="MobiDB-lite"/>
    </source>
</evidence>
<evidence type="ECO:0008006" key="5">
    <source>
        <dbReference type="Google" id="ProtNLM"/>
    </source>
</evidence>
<dbReference type="RefSeq" id="WP_093416050.1">
    <property type="nucleotide sequence ID" value="NZ_FOXA01000001.1"/>
</dbReference>
<dbReference type="EMBL" id="FOXA01000001">
    <property type="protein sequence ID" value="SFO82266.1"/>
    <property type="molecule type" value="Genomic_DNA"/>
</dbReference>
<dbReference type="STRING" id="441119.SAMN04488047_1012"/>
<dbReference type="Proteomes" id="UP000199356">
    <property type="component" value="Unassembled WGS sequence"/>
</dbReference>
<dbReference type="OrthoDB" id="7834608at2"/>
<evidence type="ECO:0000313" key="3">
    <source>
        <dbReference type="EMBL" id="SFO82266.1"/>
    </source>
</evidence>
<feature type="compositionally biased region" description="Basic and acidic residues" evidence="1">
    <location>
        <begin position="186"/>
        <end position="200"/>
    </location>
</feature>
<feature type="signal peptide" evidence="2">
    <location>
        <begin position="1"/>
        <end position="21"/>
    </location>
</feature>
<evidence type="ECO:0000256" key="2">
    <source>
        <dbReference type="SAM" id="SignalP"/>
    </source>
</evidence>
<reference evidence="3 4" key="1">
    <citation type="submission" date="2016-10" db="EMBL/GenBank/DDBJ databases">
        <authorList>
            <person name="de Groot N.N."/>
        </authorList>
    </citation>
    <scope>NUCLEOTIDE SEQUENCE [LARGE SCALE GENOMIC DNA]</scope>
    <source>
        <strain evidence="3 4">DSM 19547</strain>
    </source>
</reference>
<dbReference type="PROSITE" id="PS51257">
    <property type="entry name" value="PROKAR_LIPOPROTEIN"/>
    <property type="match status" value="1"/>
</dbReference>
<protein>
    <recommendedName>
        <fullName evidence="5">Lipoprotein</fullName>
    </recommendedName>
</protein>
<sequence length="200" mass="21696">MIRTAARTLSAVALAALAACATPDPDAQPELGDFRLGHNVVLVDAPQKGPFSREASDAELKAALTEAVEERLARYDGDGLYHLGIAIGAYVLAQPGVPLVYTPKSVLVFEVTVFDNSTQQKLNEEPHRIYAFEGLQNMAPVVGSGIARSKEEQLDNLAAEGARLIEDWLRENEAWFEPEPGAGRTPFDREAEKAKLQALN</sequence>
<dbReference type="AlphaFoldDB" id="A0A1I5KCE6"/>
<evidence type="ECO:0000313" key="4">
    <source>
        <dbReference type="Proteomes" id="UP000199356"/>
    </source>
</evidence>